<dbReference type="AlphaFoldDB" id="A0A541BNB0"/>
<proteinExistence type="predicted"/>
<reference evidence="2 3" key="1">
    <citation type="submission" date="2019-06" db="EMBL/GenBank/DDBJ databases">
        <title>Rhodococcus spaelei sp. nov., isolated from a cave.</title>
        <authorList>
            <person name="Lee S.D."/>
        </authorList>
    </citation>
    <scope>NUCLEOTIDE SEQUENCE [LARGE SCALE GENOMIC DNA]</scope>
    <source>
        <strain evidence="2 3">C9-5</strain>
    </source>
</reference>
<dbReference type="InterPro" id="IPR002645">
    <property type="entry name" value="STAS_dom"/>
</dbReference>
<feature type="domain" description="STAS" evidence="1">
    <location>
        <begin position="1"/>
        <end position="71"/>
    </location>
</feature>
<gene>
    <name evidence="2" type="ORF">FK531_03885</name>
</gene>
<evidence type="ECO:0000313" key="3">
    <source>
        <dbReference type="Proteomes" id="UP000316256"/>
    </source>
</evidence>
<dbReference type="RefSeq" id="WP_142095372.1">
    <property type="nucleotide sequence ID" value="NZ_VIGH01000002.1"/>
</dbReference>
<dbReference type="EMBL" id="VIGH01000002">
    <property type="protein sequence ID" value="TQF73833.1"/>
    <property type="molecule type" value="Genomic_DNA"/>
</dbReference>
<protein>
    <recommendedName>
        <fullName evidence="1">STAS domain-containing protein</fullName>
    </recommendedName>
</protein>
<evidence type="ECO:0000313" key="2">
    <source>
        <dbReference type="EMBL" id="TQF73833.1"/>
    </source>
</evidence>
<dbReference type="Gene3D" id="3.30.750.24">
    <property type="entry name" value="STAS domain"/>
    <property type="match status" value="1"/>
</dbReference>
<organism evidence="2 3">
    <name type="scientific">Rhodococcus spelaei</name>
    <dbReference type="NCBI Taxonomy" id="2546320"/>
    <lineage>
        <taxon>Bacteria</taxon>
        <taxon>Bacillati</taxon>
        <taxon>Actinomycetota</taxon>
        <taxon>Actinomycetes</taxon>
        <taxon>Mycobacteriales</taxon>
        <taxon>Nocardiaceae</taxon>
        <taxon>Rhodococcus</taxon>
    </lineage>
</organism>
<accession>A0A541BNB0</accession>
<comment type="caution">
    <text evidence="2">The sequence shown here is derived from an EMBL/GenBank/DDBJ whole genome shotgun (WGS) entry which is preliminary data.</text>
</comment>
<name>A0A541BNB0_9NOCA</name>
<keyword evidence="3" id="KW-1185">Reference proteome</keyword>
<sequence>MSAVILDLEAVRGIDSRVGATVSEIGMRLRSMVVECVVVDGRSTLQRMRDDQRVRSGLDTVETLGDALALLG</sequence>
<dbReference type="PROSITE" id="PS50801">
    <property type="entry name" value="STAS"/>
    <property type="match status" value="1"/>
</dbReference>
<dbReference type="InterPro" id="IPR036513">
    <property type="entry name" value="STAS_dom_sf"/>
</dbReference>
<evidence type="ECO:0000259" key="1">
    <source>
        <dbReference type="PROSITE" id="PS50801"/>
    </source>
</evidence>
<dbReference type="Proteomes" id="UP000316256">
    <property type="component" value="Unassembled WGS sequence"/>
</dbReference>
<dbReference type="SUPFAM" id="SSF52091">
    <property type="entry name" value="SpoIIaa-like"/>
    <property type="match status" value="1"/>
</dbReference>